<dbReference type="InterPro" id="IPR021903">
    <property type="entry name" value="DUF3515"/>
</dbReference>
<dbReference type="KEGG" id="maur:BOH66_08670"/>
<accession>A0A1P8UCH6</accession>
<evidence type="ECO:0000256" key="1">
    <source>
        <dbReference type="SAM" id="MobiDB-lite"/>
    </source>
</evidence>
<dbReference type="Proteomes" id="UP000187185">
    <property type="component" value="Chromosome"/>
</dbReference>
<evidence type="ECO:0000313" key="3">
    <source>
        <dbReference type="Proteomes" id="UP000187185"/>
    </source>
</evidence>
<sequence>MFGGAACSSTVSMTPAKGANDPACAEVSVRLPDTVDGQERRWTDAQATGAWGSPATVLLTCGLAAPGPSTLDCQTVDNVDWLIDGSEAPHYRFTTFGRTPAVEVYLDYDAVSGRDVLNALATAVKTLPTDGRSCTERPTT</sequence>
<name>A0A1P8UCH6_9MICO</name>
<keyword evidence="3" id="KW-1185">Reference proteome</keyword>
<dbReference type="AlphaFoldDB" id="A0A1P8UCH6"/>
<dbReference type="STRING" id="36805.BOH66_08670"/>
<reference evidence="2 3" key="1">
    <citation type="submission" date="2016-12" db="EMBL/GenBank/DDBJ databases">
        <title>Complete genome sequence of Microbacterium aurum KACC 15219.</title>
        <authorList>
            <person name="Jung Y."/>
            <person name="Shin J.-H."/>
            <person name="Lee Y.-J."/>
            <person name="Yi H."/>
            <person name="Bahn Y.-S."/>
            <person name="Kim J.F."/>
            <person name="Lee D.-W."/>
        </authorList>
    </citation>
    <scope>NUCLEOTIDE SEQUENCE [LARGE SCALE GENOMIC DNA]</scope>
    <source>
        <strain evidence="2 3">KACC 15219</strain>
    </source>
</reference>
<gene>
    <name evidence="2" type="ORF">BOH66_08670</name>
</gene>
<organism evidence="2 3">
    <name type="scientific">Microbacterium aurum</name>
    <dbReference type="NCBI Taxonomy" id="36805"/>
    <lineage>
        <taxon>Bacteria</taxon>
        <taxon>Bacillati</taxon>
        <taxon>Actinomycetota</taxon>
        <taxon>Actinomycetes</taxon>
        <taxon>Micrococcales</taxon>
        <taxon>Microbacteriaceae</taxon>
        <taxon>Microbacterium</taxon>
    </lineage>
</organism>
<evidence type="ECO:0000313" key="2">
    <source>
        <dbReference type="EMBL" id="APZ35831.1"/>
    </source>
</evidence>
<feature type="region of interest" description="Disordered" evidence="1">
    <location>
        <begin position="1"/>
        <end position="22"/>
    </location>
</feature>
<dbReference type="Pfam" id="PF12028">
    <property type="entry name" value="DUF3515"/>
    <property type="match status" value="1"/>
</dbReference>
<dbReference type="OrthoDB" id="4331648at2"/>
<protein>
    <recommendedName>
        <fullName evidence="4">DUF3515 domain-containing protein</fullName>
    </recommendedName>
</protein>
<dbReference type="EMBL" id="CP018762">
    <property type="protein sequence ID" value="APZ35831.1"/>
    <property type="molecule type" value="Genomic_DNA"/>
</dbReference>
<evidence type="ECO:0008006" key="4">
    <source>
        <dbReference type="Google" id="ProtNLM"/>
    </source>
</evidence>
<proteinExistence type="predicted"/>